<dbReference type="PANTHER" id="PTHR37828">
    <property type="entry name" value="GSR2449 PROTEIN"/>
    <property type="match status" value="1"/>
</dbReference>
<dbReference type="InterPro" id="IPR005545">
    <property type="entry name" value="YCII"/>
</dbReference>
<reference evidence="4" key="1">
    <citation type="submission" date="2019-04" db="EMBL/GenBank/DDBJ databases">
        <title>Draft genome sequence of Pseudonocardiaceae bacterium SL3-2-4.</title>
        <authorList>
            <person name="Ningsih F."/>
            <person name="Yokota A."/>
            <person name="Sakai Y."/>
            <person name="Nanatani K."/>
            <person name="Yabe S."/>
            <person name="Oetari A."/>
            <person name="Sjamsuridzal W."/>
        </authorList>
    </citation>
    <scope>NUCLEOTIDE SEQUENCE [LARGE SCALE GENOMIC DNA]</scope>
    <source>
        <strain evidence="4">SL3-2-4</strain>
    </source>
</reference>
<dbReference type="RefSeq" id="WP_137815146.1">
    <property type="nucleotide sequence ID" value="NZ_BJFL01000021.1"/>
</dbReference>
<keyword evidence="4" id="KW-1185">Reference proteome</keyword>
<sequence>MATFAVELCYGRDTAEQERVRPEHRAYLRQLAERGVVLASGPFPDENGGLVIYQVADEAELRAVLADDPFSKAGVIVRTTVRQWNPLFGTWIS</sequence>
<evidence type="ECO:0000256" key="1">
    <source>
        <dbReference type="ARBA" id="ARBA00007689"/>
    </source>
</evidence>
<feature type="domain" description="YCII-related" evidence="2">
    <location>
        <begin position="5"/>
        <end position="85"/>
    </location>
</feature>
<dbReference type="EMBL" id="BJFL01000021">
    <property type="protein sequence ID" value="GDY32103.1"/>
    <property type="molecule type" value="Genomic_DNA"/>
</dbReference>
<name>A0A4D4JDX5_9PSEU</name>
<dbReference type="PANTHER" id="PTHR37828:SF1">
    <property type="entry name" value="YCII-RELATED DOMAIN-CONTAINING PROTEIN"/>
    <property type="match status" value="1"/>
</dbReference>
<protein>
    <recommendedName>
        <fullName evidence="2">YCII-related domain-containing protein</fullName>
    </recommendedName>
</protein>
<dbReference type="Proteomes" id="UP000298860">
    <property type="component" value="Unassembled WGS sequence"/>
</dbReference>
<organism evidence="3 4">
    <name type="scientific">Gandjariella thermophila</name>
    <dbReference type="NCBI Taxonomy" id="1931992"/>
    <lineage>
        <taxon>Bacteria</taxon>
        <taxon>Bacillati</taxon>
        <taxon>Actinomycetota</taxon>
        <taxon>Actinomycetes</taxon>
        <taxon>Pseudonocardiales</taxon>
        <taxon>Pseudonocardiaceae</taxon>
        <taxon>Gandjariella</taxon>
    </lineage>
</organism>
<accession>A0A4D4JDX5</accession>
<evidence type="ECO:0000313" key="3">
    <source>
        <dbReference type="EMBL" id="GDY32103.1"/>
    </source>
</evidence>
<dbReference type="AlphaFoldDB" id="A0A4D4JDX5"/>
<dbReference type="SUPFAM" id="SSF54909">
    <property type="entry name" value="Dimeric alpha+beta barrel"/>
    <property type="match status" value="1"/>
</dbReference>
<comment type="caution">
    <text evidence="3">The sequence shown here is derived from an EMBL/GenBank/DDBJ whole genome shotgun (WGS) entry which is preliminary data.</text>
</comment>
<dbReference type="InterPro" id="IPR011008">
    <property type="entry name" value="Dimeric_a/b-barrel"/>
</dbReference>
<dbReference type="OrthoDB" id="8968203at2"/>
<gene>
    <name evidence="3" type="ORF">GTS_37360</name>
</gene>
<comment type="similarity">
    <text evidence="1">Belongs to the YciI family.</text>
</comment>
<dbReference type="Pfam" id="PF03795">
    <property type="entry name" value="YCII"/>
    <property type="match status" value="1"/>
</dbReference>
<evidence type="ECO:0000259" key="2">
    <source>
        <dbReference type="Pfam" id="PF03795"/>
    </source>
</evidence>
<evidence type="ECO:0000313" key="4">
    <source>
        <dbReference type="Proteomes" id="UP000298860"/>
    </source>
</evidence>
<proteinExistence type="inferred from homology"/>
<dbReference type="Gene3D" id="3.30.70.1060">
    <property type="entry name" value="Dimeric alpha+beta barrel"/>
    <property type="match status" value="1"/>
</dbReference>